<organism evidence="2 3">
    <name type="scientific">Kingdonia uniflora</name>
    <dbReference type="NCBI Taxonomy" id="39325"/>
    <lineage>
        <taxon>Eukaryota</taxon>
        <taxon>Viridiplantae</taxon>
        <taxon>Streptophyta</taxon>
        <taxon>Embryophyta</taxon>
        <taxon>Tracheophyta</taxon>
        <taxon>Spermatophyta</taxon>
        <taxon>Magnoliopsida</taxon>
        <taxon>Ranunculales</taxon>
        <taxon>Circaeasteraceae</taxon>
        <taxon>Kingdonia</taxon>
    </lineage>
</organism>
<evidence type="ECO:0000313" key="2">
    <source>
        <dbReference type="EMBL" id="KAF6170666.1"/>
    </source>
</evidence>
<sequence length="283" mass="32655">MSFPHNPICSSLREEEVETMELLDEYWYFESLFQRRTRMFRSSSYPYPSSNEIEEVVMDKRIAGTLSSPINLPKKEDSTICRSLQRAPSLPPCIGRGEVIREKENDRKLSKLTRQTSLSSSSDVSSPLRASKTISPSPGIPRHRARKELKAESLNKDNKNNHPCLTKEVLYRSLSYNKSSKSLSDLESEEVQGFKDLGFTFNEEDLNPNVINIVPGLQRQKTFNNVEEQMKRPYLSEAWLLQRYAQSIPDNWIDHDQRSDGGDVKTQLKFWARMVASNVRQEC</sequence>
<protein>
    <submittedName>
        <fullName evidence="2">Uncharacterized protein</fullName>
    </submittedName>
</protein>
<name>A0A7J7NTZ1_9MAGN</name>
<evidence type="ECO:0000313" key="3">
    <source>
        <dbReference type="Proteomes" id="UP000541444"/>
    </source>
</evidence>
<dbReference type="Proteomes" id="UP000541444">
    <property type="component" value="Unassembled WGS sequence"/>
</dbReference>
<accession>A0A7J7NTZ1</accession>
<dbReference type="OrthoDB" id="1875420at2759"/>
<keyword evidence="3" id="KW-1185">Reference proteome</keyword>
<dbReference type="EMBL" id="JACGCM010000560">
    <property type="protein sequence ID" value="KAF6170666.1"/>
    <property type="molecule type" value="Genomic_DNA"/>
</dbReference>
<dbReference type="AlphaFoldDB" id="A0A7J7NTZ1"/>
<feature type="region of interest" description="Disordered" evidence="1">
    <location>
        <begin position="105"/>
        <end position="143"/>
    </location>
</feature>
<dbReference type="PANTHER" id="PTHR33785:SF5">
    <property type="entry name" value="SERINE_ARGININE REPETITIVE MATRIX PROTEIN"/>
    <property type="match status" value="1"/>
</dbReference>
<reference evidence="2 3" key="1">
    <citation type="journal article" date="2020" name="IScience">
        <title>Genome Sequencing of the Endangered Kingdonia uniflora (Circaeasteraceae, Ranunculales) Reveals Potential Mechanisms of Evolutionary Specialization.</title>
        <authorList>
            <person name="Sun Y."/>
            <person name="Deng T."/>
            <person name="Zhang A."/>
            <person name="Moore M.J."/>
            <person name="Landis J.B."/>
            <person name="Lin N."/>
            <person name="Zhang H."/>
            <person name="Zhang X."/>
            <person name="Huang J."/>
            <person name="Zhang X."/>
            <person name="Sun H."/>
            <person name="Wang H."/>
        </authorList>
    </citation>
    <scope>NUCLEOTIDE SEQUENCE [LARGE SCALE GENOMIC DNA]</scope>
    <source>
        <strain evidence="2">TB1705</strain>
        <tissue evidence="2">Leaf</tissue>
    </source>
</reference>
<gene>
    <name evidence="2" type="ORF">GIB67_015618</name>
</gene>
<comment type="caution">
    <text evidence="2">The sequence shown here is derived from an EMBL/GenBank/DDBJ whole genome shotgun (WGS) entry which is preliminary data.</text>
</comment>
<feature type="compositionally biased region" description="Low complexity" evidence="1">
    <location>
        <begin position="112"/>
        <end position="131"/>
    </location>
</feature>
<evidence type="ECO:0000256" key="1">
    <source>
        <dbReference type="SAM" id="MobiDB-lite"/>
    </source>
</evidence>
<dbReference type="PANTHER" id="PTHR33785">
    <property type="entry name" value="OS06G0550800 PROTEIN"/>
    <property type="match status" value="1"/>
</dbReference>
<proteinExistence type="predicted"/>